<accession>A0A2I4CD52</accession>
<dbReference type="RefSeq" id="XP_013877921.1">
    <property type="nucleotide sequence ID" value="XM_014022467.1"/>
</dbReference>
<evidence type="ECO:0000256" key="1">
    <source>
        <dbReference type="ARBA" id="ARBA00039658"/>
    </source>
</evidence>
<dbReference type="GeneID" id="106527542"/>
<evidence type="ECO:0000313" key="4">
    <source>
        <dbReference type="Proteomes" id="UP000192220"/>
    </source>
</evidence>
<feature type="compositionally biased region" description="Polar residues" evidence="2">
    <location>
        <begin position="437"/>
        <end position="448"/>
    </location>
</feature>
<evidence type="ECO:0000256" key="2">
    <source>
        <dbReference type="SAM" id="MobiDB-lite"/>
    </source>
</evidence>
<dbReference type="Gene3D" id="1.10.340.70">
    <property type="match status" value="1"/>
</dbReference>
<proteinExistence type="predicted"/>
<dbReference type="Proteomes" id="UP000192220">
    <property type="component" value="Unplaced"/>
</dbReference>
<keyword evidence="4" id="KW-1185">Reference proteome</keyword>
<name>A0A2I4CD52_AUSLI</name>
<reference evidence="5" key="1">
    <citation type="submission" date="2025-08" db="UniProtKB">
        <authorList>
            <consortium name="RefSeq"/>
        </authorList>
    </citation>
    <scope>IDENTIFICATION</scope>
</reference>
<dbReference type="PANTHER" id="PTHR37984">
    <property type="entry name" value="PROTEIN CBG26694"/>
    <property type="match status" value="1"/>
</dbReference>
<dbReference type="InterPro" id="IPR001584">
    <property type="entry name" value="Integrase_cat-core"/>
</dbReference>
<dbReference type="SUPFAM" id="SSF53098">
    <property type="entry name" value="Ribonuclease H-like"/>
    <property type="match status" value="1"/>
</dbReference>
<dbReference type="KEGG" id="alim:106527542"/>
<sequence>MRELAEAIVLPLEVAIVKCKGHDSSDSEAARGNRVADQAAKEIAGYSTQLMMVIVEEELRRKSQWTEETIRQEQKGASPQEQIVWKQRGATETQGLWRGPDGRLILPPGLRQMAFEEAHGLGHVGTAQMERNLNSQWWHPFMKNMVKDYVRQCSTCTAYNSKPTIKPELGTFPILVRPGQEIVIDYTDMIVPVKGFRYVLMCVDNFTGWPEAWPTKREDSKTVIKFLVNQYIPRHGFPSKIRSDNGRHFKNTDLQQVEKMLGLKHAFGTVYHPQSQGKVERMNQTLKQKLAKICAHTKVNWVEALPIALMAIRASVNQGTGFTPYELTTGRPFPGPSAGLGLETGTEEHFNHKMYWNDLRALVSSFSQQVADATVTNREQTSPTADWVLLRVIRRKWSEPRWTGPFQVTERTTHAVRLKGKGETWYHWSQCAAAETPTDSQPTVQSTPEDGKSEAGPTRPAYNLRRRPVHQKEPTPRSPTSSQETSYRRKAAL</sequence>
<dbReference type="FunFam" id="3.30.420.10:FF:000032">
    <property type="entry name" value="Retrovirus-related Pol polyprotein from transposon 297-like Protein"/>
    <property type="match status" value="1"/>
</dbReference>
<dbReference type="InterPro" id="IPR036397">
    <property type="entry name" value="RNaseH_sf"/>
</dbReference>
<organism evidence="4 5">
    <name type="scientific">Austrofundulus limnaeus</name>
    <name type="common">Annual killifish</name>
    <dbReference type="NCBI Taxonomy" id="52670"/>
    <lineage>
        <taxon>Eukaryota</taxon>
        <taxon>Metazoa</taxon>
        <taxon>Chordata</taxon>
        <taxon>Craniata</taxon>
        <taxon>Vertebrata</taxon>
        <taxon>Euteleostomi</taxon>
        <taxon>Actinopterygii</taxon>
        <taxon>Neopterygii</taxon>
        <taxon>Teleostei</taxon>
        <taxon>Neoteleostei</taxon>
        <taxon>Acanthomorphata</taxon>
        <taxon>Ovalentaria</taxon>
        <taxon>Atherinomorphae</taxon>
        <taxon>Cyprinodontiformes</taxon>
        <taxon>Rivulidae</taxon>
        <taxon>Austrofundulus</taxon>
    </lineage>
</organism>
<feature type="region of interest" description="Disordered" evidence="2">
    <location>
        <begin position="434"/>
        <end position="493"/>
    </location>
</feature>
<dbReference type="Gene3D" id="2.30.30.850">
    <property type="match status" value="1"/>
</dbReference>
<dbReference type="Pfam" id="PF17921">
    <property type="entry name" value="Integrase_H2C2"/>
    <property type="match status" value="1"/>
</dbReference>
<dbReference type="InterPro" id="IPR012337">
    <property type="entry name" value="RNaseH-like_sf"/>
</dbReference>
<feature type="domain" description="Integrase catalytic" evidence="3">
    <location>
        <begin position="174"/>
        <end position="332"/>
    </location>
</feature>
<dbReference type="AlphaFoldDB" id="A0A2I4CD52"/>
<dbReference type="OrthoDB" id="8947436at2759"/>
<dbReference type="Gene3D" id="3.30.420.10">
    <property type="entry name" value="Ribonuclease H-like superfamily/Ribonuclease H"/>
    <property type="match status" value="2"/>
</dbReference>
<dbReference type="Pfam" id="PF00665">
    <property type="entry name" value="rve"/>
    <property type="match status" value="1"/>
</dbReference>
<dbReference type="InterPro" id="IPR041588">
    <property type="entry name" value="Integrase_H2C2"/>
</dbReference>
<protein>
    <recommendedName>
        <fullName evidence="1">Gypsy retrotransposon integrase-like protein 1</fullName>
    </recommendedName>
</protein>
<evidence type="ECO:0000259" key="3">
    <source>
        <dbReference type="PROSITE" id="PS50994"/>
    </source>
</evidence>
<dbReference type="GO" id="GO:0015074">
    <property type="term" value="P:DNA integration"/>
    <property type="evidence" value="ECO:0007669"/>
    <property type="project" value="InterPro"/>
</dbReference>
<dbReference type="InterPro" id="IPR050951">
    <property type="entry name" value="Retrovirus_Pol_polyprotein"/>
</dbReference>
<gene>
    <name evidence="5" type="primary">LOC106527542</name>
</gene>
<dbReference type="GO" id="GO:0003676">
    <property type="term" value="F:nucleic acid binding"/>
    <property type="evidence" value="ECO:0007669"/>
    <property type="project" value="InterPro"/>
</dbReference>
<evidence type="ECO:0000313" key="5">
    <source>
        <dbReference type="RefSeq" id="XP_013877921.1"/>
    </source>
</evidence>
<dbReference type="InParanoid" id="A0A2I4CD52"/>
<dbReference type="PANTHER" id="PTHR37984:SF5">
    <property type="entry name" value="PROTEIN NYNRIN-LIKE"/>
    <property type="match status" value="1"/>
</dbReference>
<dbReference type="STRING" id="52670.A0A2I4CD52"/>
<dbReference type="PROSITE" id="PS50994">
    <property type="entry name" value="INTEGRASE"/>
    <property type="match status" value="1"/>
</dbReference>